<proteinExistence type="predicted"/>
<keyword evidence="3" id="KW-0489">Methyltransferase</keyword>
<evidence type="ECO:0000259" key="1">
    <source>
        <dbReference type="Pfam" id="PF08241"/>
    </source>
</evidence>
<keyword evidence="3" id="KW-0808">Transferase</keyword>
<evidence type="ECO:0000313" key="3">
    <source>
        <dbReference type="EMBL" id="MCQ9209550.1"/>
    </source>
</evidence>
<dbReference type="InterPro" id="IPR013216">
    <property type="entry name" value="Methyltransf_11"/>
</dbReference>
<dbReference type="InterPro" id="IPR016718">
    <property type="entry name" value="rRNA_m1G-MeTrfase_A_prd"/>
</dbReference>
<comment type="caution">
    <text evidence="3">The sequence shown here is derived from an EMBL/GenBank/DDBJ whole genome shotgun (WGS) entry which is preliminary data.</text>
</comment>
<dbReference type="PANTHER" id="PTHR43460">
    <property type="entry name" value="METHYLTRANSFERASE"/>
    <property type="match status" value="1"/>
</dbReference>
<dbReference type="GO" id="GO:0032259">
    <property type="term" value="P:methylation"/>
    <property type="evidence" value="ECO:0007669"/>
    <property type="project" value="UniProtKB-KW"/>
</dbReference>
<dbReference type="PANTHER" id="PTHR43460:SF1">
    <property type="entry name" value="METHYLTRANSFERASE TYPE 11 DOMAIN-CONTAINING PROTEIN"/>
    <property type="match status" value="1"/>
</dbReference>
<reference evidence="3" key="2">
    <citation type="journal article" date="2023" name="Curr. Microbiol.">
        <title>Granulicatella seriolae sp. nov., a Novel Facultative Anaerobe Isolated from Yellowtail Marine Fish.</title>
        <authorList>
            <person name="Lee M."/>
            <person name="Choi Y.J."/>
            <person name="Farooq A."/>
            <person name="Jeong J.B."/>
            <person name="Jung M.Y."/>
        </authorList>
    </citation>
    <scope>NUCLEOTIDE SEQUENCE</scope>
    <source>
        <strain evidence="3">S8</strain>
    </source>
</reference>
<protein>
    <submittedName>
        <fullName evidence="3">Methyltransferase domain-containing protein</fullName>
    </submittedName>
</protein>
<dbReference type="SUPFAM" id="SSF53335">
    <property type="entry name" value="S-adenosyl-L-methionine-dependent methyltransferases"/>
    <property type="match status" value="1"/>
</dbReference>
<keyword evidence="4" id="KW-1185">Reference proteome</keyword>
<dbReference type="Gene3D" id="3.40.50.150">
    <property type="entry name" value="Vaccinia Virus protein VP39"/>
    <property type="match status" value="1"/>
</dbReference>
<dbReference type="InterPro" id="IPR052939">
    <property type="entry name" value="23S_rRNA_MeTrnsfrase_RlmA"/>
</dbReference>
<dbReference type="EMBL" id="JANHNZ010000002">
    <property type="protein sequence ID" value="MCQ9209550.1"/>
    <property type="molecule type" value="Genomic_DNA"/>
</dbReference>
<gene>
    <name evidence="3" type="ORF">NPA36_03210</name>
</gene>
<name>A0ABT1WM31_9LACT</name>
<feature type="domain" description="Methyltransferase type 11" evidence="1">
    <location>
        <begin position="101"/>
        <end position="187"/>
    </location>
</feature>
<dbReference type="CDD" id="cd02440">
    <property type="entry name" value="AdoMet_MTases"/>
    <property type="match status" value="1"/>
</dbReference>
<reference evidence="3" key="1">
    <citation type="submission" date="2022-07" db="EMBL/GenBank/DDBJ databases">
        <authorList>
            <person name="Jung M.-Y."/>
            <person name="Lee M."/>
        </authorList>
    </citation>
    <scope>NUCLEOTIDE SEQUENCE</scope>
    <source>
        <strain evidence="3">S8</strain>
    </source>
</reference>
<dbReference type="RefSeq" id="WP_256944662.1">
    <property type="nucleotide sequence ID" value="NZ_JANHNZ010000002.1"/>
</dbReference>
<dbReference type="PIRSF" id="PIRSF018249">
    <property type="entry name" value="MyrA_prd"/>
    <property type="match status" value="1"/>
</dbReference>
<organism evidence="3 4">
    <name type="scientific">Granulicatella seriolae</name>
    <dbReference type="NCBI Taxonomy" id="2967226"/>
    <lineage>
        <taxon>Bacteria</taxon>
        <taxon>Bacillati</taxon>
        <taxon>Bacillota</taxon>
        <taxon>Bacilli</taxon>
        <taxon>Lactobacillales</taxon>
        <taxon>Carnobacteriaceae</taxon>
        <taxon>Granulicatella</taxon>
    </lineage>
</organism>
<accession>A0ABT1WM31</accession>
<dbReference type="Proteomes" id="UP001059480">
    <property type="component" value="Unassembled WGS sequence"/>
</dbReference>
<dbReference type="GO" id="GO:0008168">
    <property type="term" value="F:methyltransferase activity"/>
    <property type="evidence" value="ECO:0007669"/>
    <property type="project" value="UniProtKB-KW"/>
</dbReference>
<evidence type="ECO:0000313" key="4">
    <source>
        <dbReference type="Proteomes" id="UP001059480"/>
    </source>
</evidence>
<reference evidence="3" key="3">
    <citation type="journal article" date="2023" name="Microbiol. Resour. Announc.">
        <title>Draft Genome Sequence of Granulicatella sp. Strain S8, Isolated from a Marine Fish, Seriola quinqueradiata.</title>
        <authorList>
            <person name="Lee M."/>
            <person name="Farooq A."/>
            <person name="Jeong J.B."/>
            <person name="Jung M.Y."/>
        </authorList>
    </citation>
    <scope>NUCLEOTIDE SEQUENCE</scope>
    <source>
        <strain evidence="3">S8</strain>
    </source>
</reference>
<dbReference type="InterPro" id="IPR048647">
    <property type="entry name" value="RlmA_N"/>
</dbReference>
<dbReference type="InterPro" id="IPR029063">
    <property type="entry name" value="SAM-dependent_MTases_sf"/>
</dbReference>
<sequence length="288" mass="32455">MLKKIDASKLFLDEHLHLLQCPYCQSPFINMEGYSLVCAKGHHFDLSKKGTLHLMKQAANTDYNRDLFTHRYLLAQSGFFTPLLASLEPYFSHLASDGLIVDIGCGEGSQLAWLQEKFALSSTVGMDIAKEGIALASNHFANSAFWCLADLAQLPFANQSCSLLLNVLTPSHYQEFKRVLKEGGVFIKVVPGSNYLNELRQILYRSQPEKQTYNNQDIINRFFQECPGASQSSITYQVDLTPDIYGHLLHMTPLFWGASSEDKAYSLQNPLTSITVDYTILVYKHILD</sequence>
<dbReference type="Pfam" id="PF21302">
    <property type="entry name" value="Zn_ribbon_RlmA"/>
    <property type="match status" value="1"/>
</dbReference>
<feature type="domain" description="23S rRNA (guanine(745)-N(1))-methyltransferase N-terminal" evidence="2">
    <location>
        <begin position="19"/>
        <end position="55"/>
    </location>
</feature>
<evidence type="ECO:0000259" key="2">
    <source>
        <dbReference type="Pfam" id="PF21302"/>
    </source>
</evidence>
<dbReference type="Pfam" id="PF08241">
    <property type="entry name" value="Methyltransf_11"/>
    <property type="match status" value="1"/>
</dbReference>